<accession>A0A8I0LEW0</accession>
<dbReference type="Proteomes" id="UP000650224">
    <property type="component" value="Unassembled WGS sequence"/>
</dbReference>
<comment type="caution">
    <text evidence="3">The sequence shown here is derived from an EMBL/GenBank/DDBJ whole genome shotgun (WGS) entry which is preliminary data.</text>
</comment>
<evidence type="ECO:0000256" key="2">
    <source>
        <dbReference type="SAM" id="Phobius"/>
    </source>
</evidence>
<feature type="transmembrane region" description="Helical" evidence="2">
    <location>
        <begin position="23"/>
        <end position="49"/>
    </location>
</feature>
<dbReference type="RefSeq" id="WP_191732305.1">
    <property type="nucleotide sequence ID" value="NZ_JACSPR010000001.1"/>
</dbReference>
<sequence length="84" mass="9237">MTAFLDWISQHLTTAPLWIQSPIVILGAVLVCALLSVPLLGGVDFLWAWTVRIASGDRTQRPHRGQGPRRKPGGTHIISETRPT</sequence>
<feature type="region of interest" description="Disordered" evidence="1">
    <location>
        <begin position="58"/>
        <end position="84"/>
    </location>
</feature>
<keyword evidence="4" id="KW-1185">Reference proteome</keyword>
<feature type="compositionally biased region" description="Basic residues" evidence="1">
    <location>
        <begin position="61"/>
        <end position="73"/>
    </location>
</feature>
<evidence type="ECO:0000256" key="1">
    <source>
        <dbReference type="SAM" id="MobiDB-lite"/>
    </source>
</evidence>
<name>A0A8I0LEW0_9CORY</name>
<keyword evidence="2" id="KW-0812">Transmembrane</keyword>
<protein>
    <submittedName>
        <fullName evidence="3">Uncharacterized protein</fullName>
    </submittedName>
</protein>
<evidence type="ECO:0000313" key="4">
    <source>
        <dbReference type="Proteomes" id="UP000650224"/>
    </source>
</evidence>
<proteinExistence type="predicted"/>
<evidence type="ECO:0000313" key="3">
    <source>
        <dbReference type="EMBL" id="MBD8029073.1"/>
    </source>
</evidence>
<reference evidence="3 4" key="1">
    <citation type="submission" date="2020-08" db="EMBL/GenBank/DDBJ databases">
        <title>A Genomic Blueprint of the Chicken Gut Microbiome.</title>
        <authorList>
            <person name="Gilroy R."/>
            <person name="Ravi A."/>
            <person name="Getino M."/>
            <person name="Pursley I."/>
            <person name="Horton D.L."/>
            <person name="Alikhan N.-F."/>
            <person name="Baker D."/>
            <person name="Gharbi K."/>
            <person name="Hall N."/>
            <person name="Watson M."/>
            <person name="Adriaenssens E.M."/>
            <person name="Foster-Nyarko E."/>
            <person name="Jarju S."/>
            <person name="Secka A."/>
            <person name="Antonio M."/>
            <person name="Oren A."/>
            <person name="Chaudhuri R."/>
            <person name="La Ragione R.M."/>
            <person name="Hildebrand F."/>
            <person name="Pallen M.J."/>
        </authorList>
    </citation>
    <scope>NUCLEOTIDE SEQUENCE [LARGE SCALE GENOMIC DNA]</scope>
    <source>
        <strain evidence="3 4">Sa1YVA5</strain>
    </source>
</reference>
<gene>
    <name evidence="3" type="ORF">H9627_01805</name>
</gene>
<keyword evidence="2" id="KW-1133">Transmembrane helix</keyword>
<dbReference type="AlphaFoldDB" id="A0A8I0LEW0"/>
<keyword evidence="2" id="KW-0472">Membrane</keyword>
<dbReference type="EMBL" id="JACSPR010000001">
    <property type="protein sequence ID" value="MBD8029073.1"/>
    <property type="molecule type" value="Genomic_DNA"/>
</dbReference>
<organism evidence="3 4">
    <name type="scientific">Corynebacterium gallinarum</name>
    <dbReference type="NCBI Taxonomy" id="2762214"/>
    <lineage>
        <taxon>Bacteria</taxon>
        <taxon>Bacillati</taxon>
        <taxon>Actinomycetota</taxon>
        <taxon>Actinomycetes</taxon>
        <taxon>Mycobacteriales</taxon>
        <taxon>Corynebacteriaceae</taxon>
        <taxon>Corynebacterium</taxon>
    </lineage>
</organism>